<dbReference type="Proteomes" id="UP000031938">
    <property type="component" value="Unassembled WGS sequence"/>
</dbReference>
<evidence type="ECO:0000313" key="3">
    <source>
        <dbReference type="Proteomes" id="UP000031938"/>
    </source>
</evidence>
<evidence type="ECO:0000259" key="1">
    <source>
        <dbReference type="Pfam" id="PF03417"/>
    </source>
</evidence>
<dbReference type="AlphaFoldDB" id="A0A0C2VLW8"/>
<protein>
    <recommendedName>
        <fullName evidence="1">Peptidase C45 hydrolase domain-containing protein</fullName>
    </recommendedName>
</protein>
<comment type="caution">
    <text evidence="2">The sequence shown here is derived from an EMBL/GenBank/DDBJ whole genome shotgun (WGS) entry which is preliminary data.</text>
</comment>
<reference evidence="2 3" key="1">
    <citation type="submission" date="2015-01" db="EMBL/GenBank/DDBJ databases">
        <title>Genome sequencing of Jeotgalibacillus soli.</title>
        <authorList>
            <person name="Goh K.M."/>
            <person name="Chan K.-G."/>
            <person name="Yaakop A.S."/>
            <person name="Ee R."/>
            <person name="Gan H.M."/>
            <person name="Chan C.S."/>
        </authorList>
    </citation>
    <scope>NUCLEOTIDE SEQUENCE [LARGE SCALE GENOMIC DNA]</scope>
    <source>
        <strain evidence="2 3">P9</strain>
    </source>
</reference>
<proteinExistence type="predicted"/>
<name>A0A0C2VLW8_9BACL</name>
<dbReference type="STRING" id="889306.KP78_30000"/>
<feature type="domain" description="Peptidase C45 hydrolase" evidence="1">
    <location>
        <begin position="1"/>
        <end position="59"/>
    </location>
</feature>
<dbReference type="OrthoDB" id="8617387at2"/>
<dbReference type="InterPro" id="IPR005079">
    <property type="entry name" value="Peptidase_C45_hydrolase"/>
</dbReference>
<sequence>MNEKGLVVGYHLVNRRNAAEGFICTTIARFLLDTCATTEEAIDLLKPIPHRQVFNVFIIR</sequence>
<dbReference type="Gene3D" id="3.60.60.10">
    <property type="entry name" value="Penicillin V Acylase, Chain A"/>
    <property type="match status" value="1"/>
</dbReference>
<evidence type="ECO:0000313" key="2">
    <source>
        <dbReference type="EMBL" id="KIL45456.1"/>
    </source>
</evidence>
<keyword evidence="3" id="KW-1185">Reference proteome</keyword>
<accession>A0A0C2VLW8</accession>
<dbReference type="PATRIC" id="fig|889306.3.peg.3011"/>
<dbReference type="Pfam" id="PF03417">
    <property type="entry name" value="AAT"/>
    <property type="match status" value="1"/>
</dbReference>
<organism evidence="2 3">
    <name type="scientific">Jeotgalibacillus soli</name>
    <dbReference type="NCBI Taxonomy" id="889306"/>
    <lineage>
        <taxon>Bacteria</taxon>
        <taxon>Bacillati</taxon>
        <taxon>Bacillota</taxon>
        <taxon>Bacilli</taxon>
        <taxon>Bacillales</taxon>
        <taxon>Caryophanaceae</taxon>
        <taxon>Jeotgalibacillus</taxon>
    </lineage>
</organism>
<gene>
    <name evidence="2" type="ORF">KP78_30000</name>
</gene>
<dbReference type="EMBL" id="JXRP01000018">
    <property type="protein sequence ID" value="KIL45456.1"/>
    <property type="molecule type" value="Genomic_DNA"/>
</dbReference>